<keyword evidence="4 6" id="KW-1133">Transmembrane helix</keyword>
<evidence type="ECO:0000313" key="8">
    <source>
        <dbReference type="EMBL" id="OOS25774.1"/>
    </source>
</evidence>
<dbReference type="PANTHER" id="PTHR32322:SF2">
    <property type="entry name" value="EAMA DOMAIN-CONTAINING PROTEIN"/>
    <property type="match status" value="1"/>
</dbReference>
<feature type="transmembrane region" description="Helical" evidence="6">
    <location>
        <begin position="187"/>
        <end position="205"/>
    </location>
</feature>
<feature type="domain" description="EamA" evidence="7">
    <location>
        <begin position="155"/>
        <end position="289"/>
    </location>
</feature>
<feature type="transmembrane region" description="Helical" evidence="6">
    <location>
        <begin position="127"/>
        <end position="146"/>
    </location>
</feature>
<dbReference type="Proteomes" id="UP000189800">
    <property type="component" value="Unassembled WGS sequence"/>
</dbReference>
<feature type="transmembrane region" description="Helical" evidence="6">
    <location>
        <begin position="217"/>
        <end position="241"/>
    </location>
</feature>
<comment type="caution">
    <text evidence="8">The sequence shown here is derived from an EMBL/GenBank/DDBJ whole genome shotgun (WGS) entry which is preliminary data.</text>
</comment>
<evidence type="ECO:0000256" key="3">
    <source>
        <dbReference type="ARBA" id="ARBA00022692"/>
    </source>
</evidence>
<comment type="similarity">
    <text evidence="2">Belongs to the EamA transporter family.</text>
</comment>
<evidence type="ECO:0000256" key="1">
    <source>
        <dbReference type="ARBA" id="ARBA00004141"/>
    </source>
</evidence>
<reference evidence="8 9" key="1">
    <citation type="submission" date="2017-02" db="EMBL/GenBank/DDBJ databases">
        <title>Draft genome sequence of Moraxella pluranimalium CCUG 54913T type strain.</title>
        <authorList>
            <person name="Salva-Serra F."/>
            <person name="Engstrom-Jakobsson H."/>
            <person name="Thorell K."/>
            <person name="Jaen-Luchoro D."/>
            <person name="Gonzales-Siles L."/>
            <person name="Karlsson R."/>
            <person name="Yazdan S."/>
            <person name="Boulund F."/>
            <person name="Johnning A."/>
            <person name="Engstrand L."/>
            <person name="Kristiansson E."/>
            <person name="Moore E."/>
        </authorList>
    </citation>
    <scope>NUCLEOTIDE SEQUENCE [LARGE SCALE GENOMIC DNA]</scope>
    <source>
        <strain evidence="8 9">CCUG 54913</strain>
    </source>
</reference>
<evidence type="ECO:0000256" key="4">
    <source>
        <dbReference type="ARBA" id="ARBA00022989"/>
    </source>
</evidence>
<dbReference type="Pfam" id="PF00892">
    <property type="entry name" value="EamA"/>
    <property type="match status" value="2"/>
</dbReference>
<keyword evidence="3 6" id="KW-0812">Transmembrane</keyword>
<dbReference type="AlphaFoldDB" id="A0A1T0CTU7"/>
<dbReference type="InterPro" id="IPR037185">
    <property type="entry name" value="EmrE-like"/>
</dbReference>
<evidence type="ECO:0000256" key="2">
    <source>
        <dbReference type="ARBA" id="ARBA00007362"/>
    </source>
</evidence>
<dbReference type="EMBL" id="MUYU01000006">
    <property type="protein sequence ID" value="OOS25774.1"/>
    <property type="molecule type" value="Genomic_DNA"/>
</dbReference>
<feature type="transmembrane region" description="Helical" evidence="6">
    <location>
        <begin position="273"/>
        <end position="290"/>
    </location>
</feature>
<feature type="transmembrane region" description="Helical" evidence="6">
    <location>
        <begin position="102"/>
        <end position="120"/>
    </location>
</feature>
<proteinExistence type="inferred from homology"/>
<dbReference type="STRING" id="470453.B0680_02895"/>
<evidence type="ECO:0000256" key="6">
    <source>
        <dbReference type="SAM" id="Phobius"/>
    </source>
</evidence>
<name>A0A1T0CTU7_9GAMM</name>
<keyword evidence="5 6" id="KW-0472">Membrane</keyword>
<feature type="transmembrane region" description="Helical" evidence="6">
    <location>
        <begin position="158"/>
        <end position="175"/>
    </location>
</feature>
<evidence type="ECO:0000259" key="7">
    <source>
        <dbReference type="Pfam" id="PF00892"/>
    </source>
</evidence>
<feature type="transmembrane region" description="Helical" evidence="6">
    <location>
        <begin position="248"/>
        <end position="267"/>
    </location>
</feature>
<dbReference type="GO" id="GO:0016020">
    <property type="term" value="C:membrane"/>
    <property type="evidence" value="ECO:0007669"/>
    <property type="project" value="UniProtKB-SubCell"/>
</dbReference>
<accession>A0A1T0CTU7</accession>
<protein>
    <recommendedName>
        <fullName evidence="7">EamA domain-containing protein</fullName>
    </recommendedName>
</protein>
<dbReference type="SUPFAM" id="SSF103481">
    <property type="entry name" value="Multidrug resistance efflux transporter EmrE"/>
    <property type="match status" value="2"/>
</dbReference>
<evidence type="ECO:0000256" key="5">
    <source>
        <dbReference type="ARBA" id="ARBA00023136"/>
    </source>
</evidence>
<dbReference type="InterPro" id="IPR000620">
    <property type="entry name" value="EamA_dom"/>
</dbReference>
<dbReference type="OrthoDB" id="184388at2"/>
<dbReference type="RefSeq" id="WP_078253534.1">
    <property type="nucleotide sequence ID" value="NZ_MUYU01000006.1"/>
</dbReference>
<gene>
    <name evidence="8" type="ORF">B0680_02895</name>
</gene>
<evidence type="ECO:0000313" key="9">
    <source>
        <dbReference type="Proteomes" id="UP000189800"/>
    </source>
</evidence>
<feature type="domain" description="EamA" evidence="7">
    <location>
        <begin position="12"/>
        <end position="144"/>
    </location>
</feature>
<dbReference type="PANTHER" id="PTHR32322">
    <property type="entry name" value="INNER MEMBRANE TRANSPORTER"/>
    <property type="match status" value="1"/>
</dbReference>
<feature type="transmembrane region" description="Helical" evidence="6">
    <location>
        <begin position="73"/>
        <end position="90"/>
    </location>
</feature>
<comment type="subcellular location">
    <subcellularLocation>
        <location evidence="1">Membrane</location>
        <topology evidence="1">Multi-pass membrane protein</topology>
    </subcellularLocation>
</comment>
<sequence>MPTSTRRPLDHIAISTMVVCCLFLGLTNIAIKLSHHEVSPVMQLSMRSLFGLVILLGFMVYQKELRFNPKQIGLGLLVGVLFAFESLLAGESLRYTSASRSVVFLYTSPLFSALFLHFLVRDERLSLTQWLGMGLAFGGIAVAFLLSSQADGSLLGDGLALAAGLSWGLTTVIIRMTSLGTLPAKQVLAYQLFAIGVLLWVYAIATDQAVMHWQTASVLSVGFQAVFVAFLATVAWFWLLSRYRSADIGALILMTPIFGVVLGAWILGDAMTTSFIIGAVMVLVGIVLVGKRSKDKMERD</sequence>
<dbReference type="InterPro" id="IPR050638">
    <property type="entry name" value="AA-Vitamin_Transporters"/>
</dbReference>
<keyword evidence="9" id="KW-1185">Reference proteome</keyword>
<organism evidence="8 9">
    <name type="scientific">Moraxella pluranimalium</name>
    <dbReference type="NCBI Taxonomy" id="470453"/>
    <lineage>
        <taxon>Bacteria</taxon>
        <taxon>Pseudomonadati</taxon>
        <taxon>Pseudomonadota</taxon>
        <taxon>Gammaproteobacteria</taxon>
        <taxon>Moraxellales</taxon>
        <taxon>Moraxellaceae</taxon>
        <taxon>Moraxella</taxon>
    </lineage>
</organism>
<feature type="transmembrane region" description="Helical" evidence="6">
    <location>
        <begin position="43"/>
        <end position="61"/>
    </location>
</feature>
<feature type="transmembrane region" description="Helical" evidence="6">
    <location>
        <begin position="12"/>
        <end position="31"/>
    </location>
</feature>